<evidence type="ECO:0000259" key="1">
    <source>
        <dbReference type="PROSITE" id="PS51186"/>
    </source>
</evidence>
<dbReference type="OrthoDB" id="4966223at2"/>
<dbReference type="Pfam" id="PF00583">
    <property type="entry name" value="Acetyltransf_1"/>
    <property type="match status" value="1"/>
</dbReference>
<keyword evidence="2" id="KW-0808">Transferase</keyword>
<evidence type="ECO:0000313" key="2">
    <source>
        <dbReference type="EMBL" id="PJJ70571.1"/>
    </source>
</evidence>
<dbReference type="InterPro" id="IPR000182">
    <property type="entry name" value="GNAT_dom"/>
</dbReference>
<dbReference type="Gene3D" id="3.40.630.30">
    <property type="match status" value="1"/>
</dbReference>
<dbReference type="PROSITE" id="PS51186">
    <property type="entry name" value="GNAT"/>
    <property type="match status" value="1"/>
</dbReference>
<keyword evidence="3" id="KW-1185">Reference proteome</keyword>
<dbReference type="Proteomes" id="UP000228758">
    <property type="component" value="Unassembled WGS sequence"/>
</dbReference>
<name>A0A2M9CF58_9MICO</name>
<reference evidence="2 3" key="1">
    <citation type="submission" date="2017-11" db="EMBL/GenBank/DDBJ databases">
        <title>Genomic Encyclopedia of Archaeal and Bacterial Type Strains, Phase II (KMG-II): From Individual Species to Whole Genera.</title>
        <authorList>
            <person name="Goeker M."/>
        </authorList>
    </citation>
    <scope>NUCLEOTIDE SEQUENCE [LARGE SCALE GENOMIC DNA]</scope>
    <source>
        <strain evidence="2 3">DSM 27393</strain>
    </source>
</reference>
<accession>A0A2M9CF58</accession>
<protein>
    <submittedName>
        <fullName evidence="2">Acetyltransferase (GNAT) family protein</fullName>
    </submittedName>
</protein>
<dbReference type="SUPFAM" id="SSF55729">
    <property type="entry name" value="Acyl-CoA N-acyltransferases (Nat)"/>
    <property type="match status" value="1"/>
</dbReference>
<dbReference type="InterPro" id="IPR016181">
    <property type="entry name" value="Acyl_CoA_acyltransferase"/>
</dbReference>
<dbReference type="AlphaFoldDB" id="A0A2M9CF58"/>
<organism evidence="2 3">
    <name type="scientific">Diaminobutyricimonas aerilata</name>
    <dbReference type="NCBI Taxonomy" id="1162967"/>
    <lineage>
        <taxon>Bacteria</taxon>
        <taxon>Bacillati</taxon>
        <taxon>Actinomycetota</taxon>
        <taxon>Actinomycetes</taxon>
        <taxon>Micrococcales</taxon>
        <taxon>Microbacteriaceae</taxon>
        <taxon>Diaminobutyricimonas</taxon>
    </lineage>
</organism>
<comment type="caution">
    <text evidence="2">The sequence shown here is derived from an EMBL/GenBank/DDBJ whole genome shotgun (WGS) entry which is preliminary data.</text>
</comment>
<dbReference type="RefSeq" id="WP_100362977.1">
    <property type="nucleotide sequence ID" value="NZ_PGFF01000001.1"/>
</dbReference>
<gene>
    <name evidence="2" type="ORF">CLV46_0093</name>
</gene>
<sequence>MLEPVGTDAVLRWQRLWGVARGLPPADRLDGALRIPYGGATRQLEYLVFDDAAVDDVAALAARTRAAWVTVVTPEPLPISARLAARGLHLRSASETLMAISWADHPRRPLPEGYRAETVRDATHVVTVRVVDATGELAAQGTLAVDGDDAVPDRIETQRAHRRRGLGAAVMSALADRARDEGATHGLLIASIEGERLYSSLGWRALSPVVVAVSRV</sequence>
<dbReference type="GO" id="GO:0016747">
    <property type="term" value="F:acyltransferase activity, transferring groups other than amino-acyl groups"/>
    <property type="evidence" value="ECO:0007669"/>
    <property type="project" value="InterPro"/>
</dbReference>
<proteinExistence type="predicted"/>
<dbReference type="EMBL" id="PGFF01000001">
    <property type="protein sequence ID" value="PJJ70571.1"/>
    <property type="molecule type" value="Genomic_DNA"/>
</dbReference>
<feature type="domain" description="N-acetyltransferase" evidence="1">
    <location>
        <begin position="88"/>
        <end position="216"/>
    </location>
</feature>
<evidence type="ECO:0000313" key="3">
    <source>
        <dbReference type="Proteomes" id="UP000228758"/>
    </source>
</evidence>